<dbReference type="PROSITE" id="PS50048">
    <property type="entry name" value="ZN2_CY6_FUNGAL_2"/>
    <property type="match status" value="1"/>
</dbReference>
<feature type="non-terminal residue" evidence="8">
    <location>
        <position position="604"/>
    </location>
</feature>
<evidence type="ECO:0000256" key="6">
    <source>
        <dbReference type="SAM" id="MobiDB-lite"/>
    </source>
</evidence>
<dbReference type="InterPro" id="IPR007219">
    <property type="entry name" value="XnlR_reg_dom"/>
</dbReference>
<dbReference type="GO" id="GO:0000981">
    <property type="term" value="F:DNA-binding transcription factor activity, RNA polymerase II-specific"/>
    <property type="evidence" value="ECO:0007669"/>
    <property type="project" value="InterPro"/>
</dbReference>
<reference evidence="8" key="1">
    <citation type="journal article" date="2020" name="Stud. Mycol.">
        <title>101 Dothideomycetes genomes: a test case for predicting lifestyles and emergence of pathogens.</title>
        <authorList>
            <person name="Haridas S."/>
            <person name="Albert R."/>
            <person name="Binder M."/>
            <person name="Bloem J."/>
            <person name="Labutti K."/>
            <person name="Salamov A."/>
            <person name="Andreopoulos B."/>
            <person name="Baker S."/>
            <person name="Barry K."/>
            <person name="Bills G."/>
            <person name="Bluhm B."/>
            <person name="Cannon C."/>
            <person name="Castanera R."/>
            <person name="Culley D."/>
            <person name="Daum C."/>
            <person name="Ezra D."/>
            <person name="Gonzalez J."/>
            <person name="Henrissat B."/>
            <person name="Kuo A."/>
            <person name="Liang C."/>
            <person name="Lipzen A."/>
            <person name="Lutzoni F."/>
            <person name="Magnuson J."/>
            <person name="Mondo S."/>
            <person name="Nolan M."/>
            <person name="Ohm R."/>
            <person name="Pangilinan J."/>
            <person name="Park H.-J."/>
            <person name="Ramirez L."/>
            <person name="Alfaro M."/>
            <person name="Sun H."/>
            <person name="Tritt A."/>
            <person name="Yoshinaga Y."/>
            <person name="Zwiers L.-H."/>
            <person name="Turgeon B."/>
            <person name="Goodwin S."/>
            <person name="Spatafora J."/>
            <person name="Crous P."/>
            <person name="Grigoriev I."/>
        </authorList>
    </citation>
    <scope>NUCLEOTIDE SEQUENCE</scope>
    <source>
        <strain evidence="8">CBS 130266</strain>
    </source>
</reference>
<evidence type="ECO:0000259" key="7">
    <source>
        <dbReference type="PROSITE" id="PS50048"/>
    </source>
</evidence>
<dbReference type="InterPro" id="IPR001138">
    <property type="entry name" value="Zn2Cys6_DnaBD"/>
</dbReference>
<protein>
    <recommendedName>
        <fullName evidence="7">Zn(2)-C6 fungal-type domain-containing protein</fullName>
    </recommendedName>
</protein>
<keyword evidence="3" id="KW-0805">Transcription regulation</keyword>
<organism evidence="8 9">
    <name type="scientific">Tothia fuscella</name>
    <dbReference type="NCBI Taxonomy" id="1048955"/>
    <lineage>
        <taxon>Eukaryota</taxon>
        <taxon>Fungi</taxon>
        <taxon>Dikarya</taxon>
        <taxon>Ascomycota</taxon>
        <taxon>Pezizomycotina</taxon>
        <taxon>Dothideomycetes</taxon>
        <taxon>Pleosporomycetidae</taxon>
        <taxon>Venturiales</taxon>
        <taxon>Cylindrosympodiaceae</taxon>
        <taxon>Tothia</taxon>
    </lineage>
</organism>
<keyword evidence="2" id="KW-0479">Metal-binding</keyword>
<dbReference type="Pfam" id="PF00172">
    <property type="entry name" value="Zn_clus"/>
    <property type="match status" value="1"/>
</dbReference>
<dbReference type="OrthoDB" id="5600212at2759"/>
<dbReference type="AlphaFoldDB" id="A0A9P4NNS6"/>
<feature type="domain" description="Zn(2)-C6 fungal-type" evidence="7">
    <location>
        <begin position="26"/>
        <end position="56"/>
    </location>
</feature>
<dbReference type="GO" id="GO:0005634">
    <property type="term" value="C:nucleus"/>
    <property type="evidence" value="ECO:0007669"/>
    <property type="project" value="UniProtKB-SubCell"/>
</dbReference>
<evidence type="ECO:0000256" key="3">
    <source>
        <dbReference type="ARBA" id="ARBA00023015"/>
    </source>
</evidence>
<evidence type="ECO:0000256" key="5">
    <source>
        <dbReference type="ARBA" id="ARBA00023242"/>
    </source>
</evidence>
<feature type="region of interest" description="Disordered" evidence="6">
    <location>
        <begin position="84"/>
        <end position="149"/>
    </location>
</feature>
<evidence type="ECO:0000256" key="2">
    <source>
        <dbReference type="ARBA" id="ARBA00022723"/>
    </source>
</evidence>
<evidence type="ECO:0000313" key="8">
    <source>
        <dbReference type="EMBL" id="KAF2428907.1"/>
    </source>
</evidence>
<dbReference type="GO" id="GO:0008270">
    <property type="term" value="F:zinc ion binding"/>
    <property type="evidence" value="ECO:0007669"/>
    <property type="project" value="InterPro"/>
</dbReference>
<keyword evidence="5" id="KW-0539">Nucleus</keyword>
<dbReference type="Proteomes" id="UP000800235">
    <property type="component" value="Unassembled WGS sequence"/>
</dbReference>
<dbReference type="Gene3D" id="4.10.240.10">
    <property type="entry name" value="Zn(2)-C6 fungal-type DNA-binding domain"/>
    <property type="match status" value="1"/>
</dbReference>
<proteinExistence type="predicted"/>
<dbReference type="CDD" id="cd12148">
    <property type="entry name" value="fungal_TF_MHR"/>
    <property type="match status" value="1"/>
</dbReference>
<dbReference type="GO" id="GO:0003677">
    <property type="term" value="F:DNA binding"/>
    <property type="evidence" value="ECO:0007669"/>
    <property type="project" value="InterPro"/>
</dbReference>
<dbReference type="PROSITE" id="PS00463">
    <property type="entry name" value="ZN2_CY6_FUNGAL_1"/>
    <property type="match status" value="1"/>
</dbReference>
<comment type="caution">
    <text evidence="8">The sequence shown here is derived from an EMBL/GenBank/DDBJ whole genome shotgun (WGS) entry which is preliminary data.</text>
</comment>
<dbReference type="InterPro" id="IPR036864">
    <property type="entry name" value="Zn2-C6_fun-type_DNA-bd_sf"/>
</dbReference>
<dbReference type="EMBL" id="MU007052">
    <property type="protein sequence ID" value="KAF2428907.1"/>
    <property type="molecule type" value="Genomic_DNA"/>
</dbReference>
<evidence type="ECO:0000313" key="9">
    <source>
        <dbReference type="Proteomes" id="UP000800235"/>
    </source>
</evidence>
<evidence type="ECO:0000256" key="4">
    <source>
        <dbReference type="ARBA" id="ARBA00023163"/>
    </source>
</evidence>
<name>A0A9P4NNS6_9PEZI</name>
<dbReference type="GO" id="GO:0006351">
    <property type="term" value="P:DNA-templated transcription"/>
    <property type="evidence" value="ECO:0007669"/>
    <property type="project" value="InterPro"/>
</dbReference>
<comment type="subcellular location">
    <subcellularLocation>
        <location evidence="1">Nucleus</location>
    </subcellularLocation>
</comment>
<dbReference type="PANTHER" id="PTHR47338:SF10">
    <property type="entry name" value="TRANSCRIPTION FACTOR DOMAIN-CONTAINING PROTEIN-RELATED"/>
    <property type="match status" value="1"/>
</dbReference>
<keyword evidence="4" id="KW-0804">Transcription</keyword>
<gene>
    <name evidence="8" type="ORF">EJ08DRAFT_591817</name>
</gene>
<dbReference type="CDD" id="cd00067">
    <property type="entry name" value="GAL4"/>
    <property type="match status" value="1"/>
</dbReference>
<dbReference type="Pfam" id="PF04082">
    <property type="entry name" value="Fungal_trans"/>
    <property type="match status" value="1"/>
</dbReference>
<dbReference type="PANTHER" id="PTHR47338">
    <property type="entry name" value="ZN(II)2CYS6 TRANSCRIPTION FACTOR (EUROFUNG)-RELATED"/>
    <property type="match status" value="1"/>
</dbReference>
<dbReference type="InterPro" id="IPR050815">
    <property type="entry name" value="TF_fung"/>
</dbReference>
<sequence length="604" mass="67807">MRRNSSDGNGATNADRDLQPKAKRIACVLCRKRKLKCDGARPTCGTCKRLSHDCAYDEVRKKSGPKRGYVKLLEARLQQVETLLKSQDPTEQPQHQQRDQYRSSLDGSLPNLTTSIPPNTLTSMGPNQGLNIPSLRTSGTTDEIPPDAMDPDVGTSTAFSFADMSVLADAPMSTDSFPWEMIGLGLEEPLPPQDTIDDLHRIFFEKIYPSCPILHRGRYLAACNLSPQMRPSIALRYAMWCNAASATDKYEALAEHFYLRSRKYAQIDEMKGHGESIISIQHCQTWVFLTLYEFKNMYFPRAWQSTGRGVRMAQMLGLQRVDGAGLDVKQCLPPPKDWIEREECRRTFWLAFCEDRYASVGTGWPMTIDERDILTNLPASDDSFINGKPEQTFSLEHALKPSGASKLSSISGVILLSCMFGRNLTHLHRPTPDDADSDLNGEFWRRHRRIEGILSHTGLSLPDHLRLPAGLPDPNVVFLNMAIHTSAICLHQAAIFKADKHKLHANVGSESRVRCVTAAAEIARIMRMLSTLDLSTMNPFLAFCLYVAARVFIQYLKFRPKDEQMIASLQFLLAAMNALKRKNPLTESFLVQLDVDLEGMGIDV</sequence>
<dbReference type="SUPFAM" id="SSF57701">
    <property type="entry name" value="Zn2/Cys6 DNA-binding domain"/>
    <property type="match status" value="1"/>
</dbReference>
<evidence type="ECO:0000256" key="1">
    <source>
        <dbReference type="ARBA" id="ARBA00004123"/>
    </source>
</evidence>
<keyword evidence="9" id="KW-1185">Reference proteome</keyword>
<accession>A0A9P4NNS6</accession>
<feature type="compositionally biased region" description="Polar residues" evidence="6">
    <location>
        <begin position="84"/>
        <end position="95"/>
    </location>
</feature>
<dbReference type="SMART" id="SM00906">
    <property type="entry name" value="Fungal_trans"/>
    <property type="match status" value="1"/>
</dbReference>
<feature type="compositionally biased region" description="Polar residues" evidence="6">
    <location>
        <begin position="102"/>
        <end position="141"/>
    </location>
</feature>
<dbReference type="SMART" id="SM00066">
    <property type="entry name" value="GAL4"/>
    <property type="match status" value="1"/>
</dbReference>